<comment type="caution">
    <text evidence="2">The sequence shown here is derived from an EMBL/GenBank/DDBJ whole genome shotgun (WGS) entry which is preliminary data.</text>
</comment>
<proteinExistence type="predicted"/>
<evidence type="ECO:0000259" key="1">
    <source>
        <dbReference type="Pfam" id="PF13439"/>
    </source>
</evidence>
<dbReference type="SUPFAM" id="SSF53756">
    <property type="entry name" value="UDP-Glycosyltransferase/glycogen phosphorylase"/>
    <property type="match status" value="1"/>
</dbReference>
<dbReference type="InterPro" id="IPR028098">
    <property type="entry name" value="Glyco_trans_4-like_N"/>
</dbReference>
<name>A0ABT3BL20_9RHOB</name>
<dbReference type="Pfam" id="PF13439">
    <property type="entry name" value="Glyco_transf_4"/>
    <property type="match status" value="1"/>
</dbReference>
<dbReference type="EMBL" id="JALIEB010000020">
    <property type="protein sequence ID" value="MCV3273809.1"/>
    <property type="molecule type" value="Genomic_DNA"/>
</dbReference>
<evidence type="ECO:0000313" key="3">
    <source>
        <dbReference type="Proteomes" id="UP001208690"/>
    </source>
</evidence>
<gene>
    <name evidence="2" type="ORF">MUB52_20435</name>
</gene>
<keyword evidence="3" id="KW-1185">Reference proteome</keyword>
<dbReference type="Gene3D" id="3.40.50.2000">
    <property type="entry name" value="Glycogen Phosphorylase B"/>
    <property type="match status" value="2"/>
</dbReference>
<accession>A0ABT3BL20</accession>
<dbReference type="Proteomes" id="UP001208690">
    <property type="component" value="Unassembled WGS sequence"/>
</dbReference>
<dbReference type="RefSeq" id="WP_404818255.1">
    <property type="nucleotide sequence ID" value="NZ_JALIEB010000020.1"/>
</dbReference>
<reference evidence="2 3" key="1">
    <citation type="submission" date="2022-04" db="EMBL/GenBank/DDBJ databases">
        <title>Roseobacter sp. WL0113 is a bacterium isolated from neritic sediment.</title>
        <authorList>
            <person name="Wang L."/>
            <person name="He W."/>
            <person name="Zhang D.-F."/>
        </authorList>
    </citation>
    <scope>NUCLEOTIDE SEQUENCE [LARGE SCALE GENOMIC DNA]</scope>
    <source>
        <strain evidence="2 3">WL0113</strain>
    </source>
</reference>
<sequence>MTGSAAGHIGPLHQAHARRQQGQKLLRAAGWKALHPRRRSVLYGPAIFDNPYQTLLYSAFASRVSAAAPARLKLYQTLGLAQVYHLHWDEFHLTPGPGGQAPSYCARLEAFQARGGTLVWTVHNADAHTEMAPQTQALFDAGRAFLCARADVIHVHSQQAQDLIQTRYGADPARIVVIPHPSYLGWYAPPADPAQLAATGRFLAFGFFRENKGLDLILEGLRRAAETATLEGVHIAGRGAERVQDAVLPGVPMQVSSGFIPDARVAEIFGEADFCIFGFSSILTSGSVMLALTFGTVPILPDLPALRDVLPASLRRFCYRAGDAEDLARTIAEAAQMPAEAVREMRQAALDAARRHDPETISARLERAIEAVF</sequence>
<organism evidence="2 3">
    <name type="scientific">Roseobacter sinensis</name>
    <dbReference type="NCBI Taxonomy" id="2931391"/>
    <lineage>
        <taxon>Bacteria</taxon>
        <taxon>Pseudomonadati</taxon>
        <taxon>Pseudomonadota</taxon>
        <taxon>Alphaproteobacteria</taxon>
        <taxon>Rhodobacterales</taxon>
        <taxon>Roseobacteraceae</taxon>
        <taxon>Roseobacter</taxon>
    </lineage>
</organism>
<dbReference type="CDD" id="cd03801">
    <property type="entry name" value="GT4_PimA-like"/>
    <property type="match status" value="1"/>
</dbReference>
<feature type="domain" description="Glycosyltransferase subfamily 4-like N-terminal" evidence="1">
    <location>
        <begin position="102"/>
        <end position="180"/>
    </location>
</feature>
<protein>
    <submittedName>
        <fullName evidence="2">Glycosyltransferase family 4 protein</fullName>
    </submittedName>
</protein>
<evidence type="ECO:0000313" key="2">
    <source>
        <dbReference type="EMBL" id="MCV3273809.1"/>
    </source>
</evidence>